<comment type="cofactor">
    <cofactor evidence="7">
        <name>Mg(2+)</name>
        <dbReference type="ChEBI" id="CHEBI:18420"/>
    </cofactor>
</comment>
<dbReference type="HAMAP" id="MF_01965">
    <property type="entry name" value="NADHX_dehydratase"/>
    <property type="match status" value="1"/>
</dbReference>
<keyword evidence="10" id="KW-1185">Reference proteome</keyword>
<proteinExistence type="inferred from homology"/>
<evidence type="ECO:0000256" key="5">
    <source>
        <dbReference type="ARBA" id="ARBA00023239"/>
    </source>
</evidence>
<reference evidence="9 10" key="1">
    <citation type="submission" date="2017-04" db="EMBL/GenBank/DDBJ databases">
        <title>Genome sequencing of [Candida] sorbophila.</title>
        <authorList>
            <person name="Ahn J.O."/>
        </authorList>
    </citation>
    <scope>NUCLEOTIDE SEQUENCE [LARGE SCALE GENOMIC DNA]</scope>
    <source>
        <strain evidence="9 10">DS02</strain>
    </source>
</reference>
<feature type="domain" description="YjeF C-terminal" evidence="8">
    <location>
        <begin position="14"/>
        <end position="321"/>
    </location>
</feature>
<evidence type="ECO:0000256" key="7">
    <source>
        <dbReference type="HAMAP-Rule" id="MF_03157"/>
    </source>
</evidence>
<dbReference type="InterPro" id="IPR000631">
    <property type="entry name" value="CARKD"/>
</dbReference>
<keyword evidence="2 7" id="KW-0067">ATP-binding</keyword>
<dbReference type="PROSITE" id="PS51383">
    <property type="entry name" value="YJEF_C_3"/>
    <property type="match status" value="1"/>
</dbReference>
<dbReference type="OrthoDB" id="8110916at2759"/>
<feature type="binding site" evidence="7">
    <location>
        <begin position="228"/>
        <end position="237"/>
    </location>
    <ligand>
        <name>ATP</name>
        <dbReference type="ChEBI" id="CHEBI:30616"/>
    </ligand>
</feature>
<evidence type="ECO:0000256" key="2">
    <source>
        <dbReference type="ARBA" id="ARBA00022840"/>
    </source>
</evidence>
<dbReference type="SUPFAM" id="SSF53613">
    <property type="entry name" value="Ribokinase-like"/>
    <property type="match status" value="1"/>
</dbReference>
<dbReference type="NCBIfam" id="TIGR00196">
    <property type="entry name" value="yjeF_cterm"/>
    <property type="match status" value="1"/>
</dbReference>
<keyword evidence="5 7" id="KW-0456">Lyase</keyword>
<evidence type="ECO:0000313" key="10">
    <source>
        <dbReference type="Proteomes" id="UP000238350"/>
    </source>
</evidence>
<feature type="binding site" evidence="7">
    <location>
        <begin position="209"/>
        <end position="213"/>
    </location>
    <ligand>
        <name>ATP</name>
        <dbReference type="ChEBI" id="CHEBI:30616"/>
    </ligand>
</feature>
<evidence type="ECO:0000256" key="1">
    <source>
        <dbReference type="ARBA" id="ARBA00022741"/>
    </source>
</evidence>
<accession>A0A2T0FLU3</accession>
<dbReference type="Gene3D" id="3.40.1190.20">
    <property type="match status" value="1"/>
</dbReference>
<feature type="binding site" evidence="7">
    <location>
        <position position="238"/>
    </location>
    <ligand>
        <name>(6S)-NADPHX</name>
        <dbReference type="ChEBI" id="CHEBI:64076"/>
    </ligand>
</feature>
<comment type="caution">
    <text evidence="9">The sequence shown here is derived from an EMBL/GenBank/DDBJ whole genome shotgun (WGS) entry which is preliminary data.</text>
</comment>
<dbReference type="RefSeq" id="XP_024665906.1">
    <property type="nucleotide sequence ID" value="XM_024810138.1"/>
</dbReference>
<dbReference type="GO" id="GO:0005524">
    <property type="term" value="F:ATP binding"/>
    <property type="evidence" value="ECO:0007669"/>
    <property type="project" value="UniProtKB-KW"/>
</dbReference>
<keyword evidence="7" id="KW-0963">Cytoplasm</keyword>
<feature type="binding site" evidence="7">
    <location>
        <begin position="169"/>
        <end position="175"/>
    </location>
    <ligand>
        <name>(6S)-NADPHX</name>
        <dbReference type="ChEBI" id="CHEBI:64076"/>
    </ligand>
</feature>
<sequence>MSKNKSQLQYVDPRKLVPPYKPGKGYRPFHKGDHGRVMVVGGCQDYSGAPAMAALSAARTGADMVHILCPKEVSSVIKTYNPNLMVHGYLEEEASKPLPNKAIDLIDRMHVVLVGCGLGREPKLLEQVKQLIREVHRKGKPLVIDADGLFLVSQDHSLITTGDVTLTPNYVEFLRLCKSFDDFPVDPEQDLLGSVKHLTKTTGCKVLLKNESDIVSSGGYVEQIDEIGSPRRTSGQGDILAGCVAAFTSWRVAYQKHLWDVEPLNKSRVEDSDRRALEELAAPCGASEVVRLASSLAFDQKHRSMMANDVLDRVGDAFELFLELQRL</sequence>
<dbReference type="CDD" id="cd01171">
    <property type="entry name" value="YXKO-related"/>
    <property type="match status" value="1"/>
</dbReference>
<dbReference type="GO" id="GO:0005737">
    <property type="term" value="C:cytoplasm"/>
    <property type="evidence" value="ECO:0007669"/>
    <property type="project" value="UniProtKB-SubCell"/>
</dbReference>
<keyword evidence="3" id="KW-0521">NADP</keyword>
<comment type="similarity">
    <text evidence="7">Belongs to the NnrD/CARKD family.</text>
</comment>
<organism evidence="9 10">
    <name type="scientific">Wickerhamiella sorbophila</name>
    <dbReference type="NCBI Taxonomy" id="45607"/>
    <lineage>
        <taxon>Eukaryota</taxon>
        <taxon>Fungi</taxon>
        <taxon>Dikarya</taxon>
        <taxon>Ascomycota</taxon>
        <taxon>Saccharomycotina</taxon>
        <taxon>Dipodascomycetes</taxon>
        <taxon>Dipodascales</taxon>
        <taxon>Trichomonascaceae</taxon>
        <taxon>Wickerhamiella</taxon>
    </lineage>
</organism>
<evidence type="ECO:0000259" key="8">
    <source>
        <dbReference type="PROSITE" id="PS51383"/>
    </source>
</evidence>
<feature type="binding site" evidence="7">
    <location>
        <position position="117"/>
    </location>
    <ligand>
        <name>(6S)-NADPHX</name>
        <dbReference type="ChEBI" id="CHEBI:64076"/>
    </ligand>
</feature>
<dbReference type="PANTHER" id="PTHR12592:SF0">
    <property type="entry name" value="ATP-DEPENDENT (S)-NAD(P)H-HYDRATE DEHYDRATASE"/>
    <property type="match status" value="1"/>
</dbReference>
<dbReference type="EMBL" id="NDIQ01000022">
    <property type="protein sequence ID" value="PRT55961.1"/>
    <property type="molecule type" value="Genomic_DNA"/>
</dbReference>
<comment type="function">
    <text evidence="7">Catalyzes the dehydration of the S-form of NAD(P)HX at the expense of ATP, which is converted to ADP. Together with NAD(P)HX epimerase, which catalyzes the epimerization of the S- and R-forms, the enzyme allows the repair of both epimers of NAD(P)HX, a damaged form of NAD(P)H that is a result of enzymatic or heat-dependent hydration.</text>
</comment>
<evidence type="ECO:0000256" key="4">
    <source>
        <dbReference type="ARBA" id="ARBA00023027"/>
    </source>
</evidence>
<dbReference type="EC" id="4.2.1.93" evidence="7"/>
<evidence type="ECO:0000313" key="9">
    <source>
        <dbReference type="EMBL" id="PRT55961.1"/>
    </source>
</evidence>
<gene>
    <name evidence="9" type="ORF">B9G98_03581</name>
</gene>
<keyword evidence="4 7" id="KW-0520">NAD</keyword>
<dbReference type="InterPro" id="IPR029056">
    <property type="entry name" value="Ribokinase-like"/>
</dbReference>
<evidence type="ECO:0000256" key="6">
    <source>
        <dbReference type="ARBA" id="ARBA00047472"/>
    </source>
</evidence>
<name>A0A2T0FLU3_9ASCO</name>
<dbReference type="AlphaFoldDB" id="A0A2T0FLU3"/>
<dbReference type="GO" id="GO:0046496">
    <property type="term" value="P:nicotinamide nucleotide metabolic process"/>
    <property type="evidence" value="ECO:0007669"/>
    <property type="project" value="UniProtKB-UniRule"/>
</dbReference>
<dbReference type="STRING" id="45607.A0A2T0FLU3"/>
<keyword evidence="1 7" id="KW-0547">Nucleotide-binding</keyword>
<comment type="catalytic activity">
    <reaction evidence="7">
        <text>(6S)-NADHX + ATP = ADP + phosphate + NADH + H(+)</text>
        <dbReference type="Rhea" id="RHEA:19017"/>
        <dbReference type="ChEBI" id="CHEBI:15378"/>
        <dbReference type="ChEBI" id="CHEBI:30616"/>
        <dbReference type="ChEBI" id="CHEBI:43474"/>
        <dbReference type="ChEBI" id="CHEBI:57945"/>
        <dbReference type="ChEBI" id="CHEBI:64074"/>
        <dbReference type="ChEBI" id="CHEBI:456216"/>
        <dbReference type="EC" id="4.2.1.93"/>
    </reaction>
</comment>
<dbReference type="GO" id="GO:0047453">
    <property type="term" value="F:ATP-dependent NAD(P)H-hydrate dehydratase activity"/>
    <property type="evidence" value="ECO:0007669"/>
    <property type="project" value="UniProtKB-UniRule"/>
</dbReference>
<dbReference type="GeneID" id="36517329"/>
<dbReference type="Pfam" id="PF01256">
    <property type="entry name" value="Carb_kinase"/>
    <property type="match status" value="1"/>
</dbReference>
<keyword evidence="7" id="KW-0597">Phosphoprotein</keyword>
<dbReference type="Proteomes" id="UP000238350">
    <property type="component" value="Unassembled WGS sequence"/>
</dbReference>
<comment type="subcellular location">
    <subcellularLocation>
        <location evidence="7">Cytoplasm</location>
    </subcellularLocation>
</comment>
<dbReference type="GO" id="GO:0110051">
    <property type="term" value="P:metabolite repair"/>
    <property type="evidence" value="ECO:0007669"/>
    <property type="project" value="TreeGrafter"/>
</dbReference>
<evidence type="ECO:0000256" key="3">
    <source>
        <dbReference type="ARBA" id="ARBA00022857"/>
    </source>
</evidence>
<protein>
    <recommendedName>
        <fullName evidence="7">ATP-dependent (S)-NAD(P)H-hydrate dehydratase</fullName>
        <ecNumber evidence="7">4.2.1.93</ecNumber>
    </recommendedName>
    <alternativeName>
        <fullName evidence="7">ATP-dependent NAD(P)HX dehydratase</fullName>
    </alternativeName>
</protein>
<comment type="catalytic activity">
    <reaction evidence="6 7">
        <text>(6S)-NADPHX + ATP = ADP + phosphate + NADPH + H(+)</text>
        <dbReference type="Rhea" id="RHEA:32231"/>
        <dbReference type="ChEBI" id="CHEBI:15378"/>
        <dbReference type="ChEBI" id="CHEBI:30616"/>
        <dbReference type="ChEBI" id="CHEBI:43474"/>
        <dbReference type="ChEBI" id="CHEBI:57783"/>
        <dbReference type="ChEBI" id="CHEBI:64076"/>
        <dbReference type="ChEBI" id="CHEBI:456216"/>
        <dbReference type="EC" id="4.2.1.93"/>
    </reaction>
</comment>
<dbReference type="PANTHER" id="PTHR12592">
    <property type="entry name" value="ATP-DEPENDENT (S)-NAD(P)H-HYDRATE DEHYDRATASE FAMILY MEMBER"/>
    <property type="match status" value="1"/>
</dbReference>